<feature type="compositionally biased region" description="Basic and acidic residues" evidence="13">
    <location>
        <begin position="343"/>
        <end position="352"/>
    </location>
</feature>
<evidence type="ECO:0000256" key="1">
    <source>
        <dbReference type="ARBA" id="ARBA00004167"/>
    </source>
</evidence>
<accession>A0A167N568</accession>
<evidence type="ECO:0000256" key="5">
    <source>
        <dbReference type="ARBA" id="ARBA00022679"/>
    </source>
</evidence>
<keyword evidence="10 14" id="KW-0472">Membrane</keyword>
<evidence type="ECO:0000256" key="4">
    <source>
        <dbReference type="ARBA" id="ARBA00022525"/>
    </source>
</evidence>
<dbReference type="AlphaFoldDB" id="A0A167N568"/>
<dbReference type="Proteomes" id="UP000076738">
    <property type="component" value="Unassembled WGS sequence"/>
</dbReference>
<evidence type="ECO:0000313" key="17">
    <source>
        <dbReference type="EMBL" id="KZO97357.1"/>
    </source>
</evidence>
<feature type="compositionally biased region" description="Polar residues" evidence="13">
    <location>
        <begin position="319"/>
        <end position="330"/>
    </location>
</feature>
<evidence type="ECO:0000256" key="3">
    <source>
        <dbReference type="ARBA" id="ARBA00011902"/>
    </source>
</evidence>
<feature type="domain" description="CFEM" evidence="16">
    <location>
        <begin position="25"/>
        <end position="141"/>
    </location>
</feature>
<evidence type="ECO:0000256" key="13">
    <source>
        <dbReference type="SAM" id="MobiDB-lite"/>
    </source>
</evidence>
<protein>
    <recommendedName>
        <fullName evidence="3">receptor protein-tyrosine kinase</fullName>
        <ecNumber evidence="3">2.7.10.1</ecNumber>
    </recommendedName>
</protein>
<dbReference type="GO" id="GO:0071944">
    <property type="term" value="C:cell periphery"/>
    <property type="evidence" value="ECO:0007669"/>
    <property type="project" value="UniProtKB-ARBA"/>
</dbReference>
<dbReference type="InterPro" id="IPR051694">
    <property type="entry name" value="Immunoregulatory_rcpt-like"/>
</dbReference>
<evidence type="ECO:0000256" key="9">
    <source>
        <dbReference type="ARBA" id="ARBA00022989"/>
    </source>
</evidence>
<proteinExistence type="predicted"/>
<evidence type="ECO:0000256" key="11">
    <source>
        <dbReference type="ARBA" id="ARBA00023137"/>
    </source>
</evidence>
<keyword evidence="8" id="KW-0418">Kinase</keyword>
<dbReference type="OrthoDB" id="4505683at2759"/>
<feature type="signal peptide" evidence="15">
    <location>
        <begin position="1"/>
        <end position="18"/>
    </location>
</feature>
<evidence type="ECO:0000313" key="18">
    <source>
        <dbReference type="Proteomes" id="UP000076738"/>
    </source>
</evidence>
<evidence type="ECO:0000256" key="14">
    <source>
        <dbReference type="SAM" id="Phobius"/>
    </source>
</evidence>
<dbReference type="Gene3D" id="6.10.250.2930">
    <property type="match status" value="1"/>
</dbReference>
<evidence type="ECO:0000256" key="6">
    <source>
        <dbReference type="ARBA" id="ARBA00022692"/>
    </source>
</evidence>
<keyword evidence="4" id="KW-0964">Secreted</keyword>
<feature type="compositionally biased region" description="Polar residues" evidence="13">
    <location>
        <begin position="355"/>
        <end position="365"/>
    </location>
</feature>
<dbReference type="PANTHER" id="PTHR15549:SF26">
    <property type="entry name" value="AXIAL BUDDING PATTERN PROTEIN 2-RELATED"/>
    <property type="match status" value="1"/>
</dbReference>
<sequence>MLALWLLALSSVLQQGAAQTLSIPTSSKQPLRVGGGAEPRRAMRRQLSGLPSCVLDCLSSGATAAGCSSYTDVTCVCPSSTFQTTALACLQQSCSAANVDIAVSVADAICGTVDDALTILNDITADPAAVSRTRSVLSTRSVASVSSASALSASSTRSVSSAASAAAVSASSDAVLSSHSLASATSAASAASDASTASAASISSISAASLSSVSAADTTATQPIDVQSTSSSSTLSAAKVGGIVGGVLGGLLLLILLGLLIFCLCRRRTRARNGSVIDLDWDSSFDPYAHEHRGISDSLLESEPVSGADAIAAAPWLAQGSSRGSGTHPTTGRRPLQAPIGVRDTEAPEMRVRPHSSSPLVSPYNVTPFTPPTSGSFAAGGAGLADSPSMGSIYHTRRASSMFDRSSGGEADAEPLSPDSAGSDTHVPPSAMFLHGSPSANGAAIHRTPSAAQPSGAAAVGLRRNPSVAAQVKAREAFSRFHAPGQESLERRQSTGSVLQHTDGGPLSAEEMDEQPEGMQEIPPRYDMIPDQSKGRFV</sequence>
<feature type="region of interest" description="Disordered" evidence="13">
    <location>
        <begin position="480"/>
        <end position="538"/>
    </location>
</feature>
<dbReference type="InterPro" id="IPR044912">
    <property type="entry name" value="Egfr_JX_dom"/>
</dbReference>
<dbReference type="EMBL" id="KV417280">
    <property type="protein sequence ID" value="KZO97357.1"/>
    <property type="molecule type" value="Genomic_DNA"/>
</dbReference>
<comment type="subcellular location">
    <subcellularLocation>
        <location evidence="1">Membrane</location>
        <topology evidence="1">Single-pass membrane protein</topology>
    </subcellularLocation>
    <subcellularLocation>
        <location evidence="2">Secreted</location>
    </subcellularLocation>
</comment>
<dbReference type="GO" id="GO:0016020">
    <property type="term" value="C:membrane"/>
    <property type="evidence" value="ECO:0007669"/>
    <property type="project" value="UniProtKB-SubCell"/>
</dbReference>
<feature type="chain" id="PRO_5007890598" description="receptor protein-tyrosine kinase" evidence="15">
    <location>
        <begin position="19"/>
        <end position="538"/>
    </location>
</feature>
<reference evidence="17 18" key="1">
    <citation type="journal article" date="2016" name="Mol. Biol. Evol.">
        <title>Comparative Genomics of Early-Diverging Mushroom-Forming Fungi Provides Insights into the Origins of Lignocellulose Decay Capabilities.</title>
        <authorList>
            <person name="Nagy L.G."/>
            <person name="Riley R."/>
            <person name="Tritt A."/>
            <person name="Adam C."/>
            <person name="Daum C."/>
            <person name="Floudas D."/>
            <person name="Sun H."/>
            <person name="Yadav J.S."/>
            <person name="Pangilinan J."/>
            <person name="Larsson K.H."/>
            <person name="Matsuura K."/>
            <person name="Barry K."/>
            <person name="Labutti K."/>
            <person name="Kuo R."/>
            <person name="Ohm R.A."/>
            <person name="Bhattacharya S.S."/>
            <person name="Shirouzu T."/>
            <person name="Yoshinaga Y."/>
            <person name="Martin F.M."/>
            <person name="Grigoriev I.V."/>
            <person name="Hibbett D.S."/>
        </authorList>
    </citation>
    <scope>NUCLEOTIDE SEQUENCE [LARGE SCALE GENOMIC DNA]</scope>
    <source>
        <strain evidence="17 18">TUFC12733</strain>
    </source>
</reference>
<evidence type="ECO:0000256" key="8">
    <source>
        <dbReference type="ARBA" id="ARBA00022777"/>
    </source>
</evidence>
<keyword evidence="5" id="KW-0808">Transferase</keyword>
<keyword evidence="12" id="KW-1015">Disulfide bond</keyword>
<organism evidence="17 18">
    <name type="scientific">Calocera viscosa (strain TUFC12733)</name>
    <dbReference type="NCBI Taxonomy" id="1330018"/>
    <lineage>
        <taxon>Eukaryota</taxon>
        <taxon>Fungi</taxon>
        <taxon>Dikarya</taxon>
        <taxon>Basidiomycota</taxon>
        <taxon>Agaricomycotina</taxon>
        <taxon>Dacrymycetes</taxon>
        <taxon>Dacrymycetales</taxon>
        <taxon>Dacrymycetaceae</taxon>
        <taxon>Calocera</taxon>
    </lineage>
</organism>
<keyword evidence="7 15" id="KW-0732">Signal</keyword>
<feature type="region of interest" description="Disordered" evidence="13">
    <location>
        <begin position="401"/>
        <end position="431"/>
    </location>
</feature>
<evidence type="ECO:0000256" key="15">
    <source>
        <dbReference type="SAM" id="SignalP"/>
    </source>
</evidence>
<keyword evidence="9 14" id="KW-1133">Transmembrane helix</keyword>
<dbReference type="InterPro" id="IPR008427">
    <property type="entry name" value="Extracellular_membr_CFEM_dom"/>
</dbReference>
<keyword evidence="6 14" id="KW-0812">Transmembrane</keyword>
<keyword evidence="11" id="KW-0829">Tyrosine-protein kinase</keyword>
<evidence type="ECO:0000256" key="2">
    <source>
        <dbReference type="ARBA" id="ARBA00004613"/>
    </source>
</evidence>
<dbReference type="Pfam" id="PF05730">
    <property type="entry name" value="CFEM"/>
    <property type="match status" value="1"/>
</dbReference>
<keyword evidence="18" id="KW-1185">Reference proteome</keyword>
<evidence type="ECO:0000256" key="10">
    <source>
        <dbReference type="ARBA" id="ARBA00023136"/>
    </source>
</evidence>
<dbReference type="STRING" id="1330018.A0A167N568"/>
<evidence type="ECO:0000256" key="7">
    <source>
        <dbReference type="ARBA" id="ARBA00022729"/>
    </source>
</evidence>
<evidence type="ECO:0000256" key="12">
    <source>
        <dbReference type="ARBA" id="ARBA00023157"/>
    </source>
</evidence>
<feature type="region of interest" description="Disordered" evidence="13">
    <location>
        <begin position="318"/>
        <end position="365"/>
    </location>
</feature>
<dbReference type="EC" id="2.7.10.1" evidence="3"/>
<evidence type="ECO:0000259" key="16">
    <source>
        <dbReference type="PROSITE" id="PS52012"/>
    </source>
</evidence>
<dbReference type="GO" id="GO:0005576">
    <property type="term" value="C:extracellular region"/>
    <property type="evidence" value="ECO:0007669"/>
    <property type="project" value="UniProtKB-SubCell"/>
</dbReference>
<gene>
    <name evidence="17" type="ORF">CALVIDRAFT_86289</name>
</gene>
<dbReference type="PROSITE" id="PS52012">
    <property type="entry name" value="CFEM"/>
    <property type="match status" value="1"/>
</dbReference>
<feature type="transmembrane region" description="Helical" evidence="14">
    <location>
        <begin position="240"/>
        <end position="265"/>
    </location>
</feature>
<dbReference type="PANTHER" id="PTHR15549">
    <property type="entry name" value="PAIRED IMMUNOGLOBULIN-LIKE TYPE 2 RECEPTOR"/>
    <property type="match status" value="1"/>
</dbReference>
<dbReference type="SMART" id="SM00747">
    <property type="entry name" value="CFEM"/>
    <property type="match status" value="1"/>
</dbReference>
<dbReference type="GO" id="GO:0004714">
    <property type="term" value="F:transmembrane receptor protein tyrosine kinase activity"/>
    <property type="evidence" value="ECO:0007669"/>
    <property type="project" value="UniProtKB-EC"/>
</dbReference>
<name>A0A167N568_CALVF</name>